<evidence type="ECO:0000313" key="8">
    <source>
        <dbReference type="RefSeq" id="XP_027126400.2"/>
    </source>
</evidence>
<dbReference type="GO" id="GO:0000428">
    <property type="term" value="C:DNA-directed RNA polymerase complex"/>
    <property type="evidence" value="ECO:0007669"/>
    <property type="project" value="UniProtKB-KW"/>
</dbReference>
<proteinExistence type="inferred from homology"/>
<name>A0A6P6XFF6_COFAR</name>
<dbReference type="GO" id="GO:0006351">
    <property type="term" value="P:DNA-templated transcription"/>
    <property type="evidence" value="ECO:0007669"/>
    <property type="project" value="InterPro"/>
</dbReference>
<reference evidence="8" key="2">
    <citation type="submission" date="2025-08" db="UniProtKB">
        <authorList>
            <consortium name="RefSeq"/>
        </authorList>
    </citation>
    <scope>IDENTIFICATION</scope>
    <source>
        <tissue evidence="8">Leaves</tissue>
    </source>
</reference>
<evidence type="ECO:0000256" key="2">
    <source>
        <dbReference type="ARBA" id="ARBA00009430"/>
    </source>
</evidence>
<keyword evidence="7" id="KW-1185">Reference proteome</keyword>
<dbReference type="GO" id="GO:0005730">
    <property type="term" value="C:nucleolus"/>
    <property type="evidence" value="ECO:0007669"/>
    <property type="project" value="UniProtKB-SubCell"/>
</dbReference>
<evidence type="ECO:0000256" key="6">
    <source>
        <dbReference type="SAM" id="MobiDB-lite"/>
    </source>
</evidence>
<evidence type="ECO:0000256" key="5">
    <source>
        <dbReference type="ARBA" id="ARBA00023242"/>
    </source>
</evidence>
<keyword evidence="3" id="KW-0240">DNA-directed RNA polymerase</keyword>
<reference evidence="7" key="1">
    <citation type="journal article" date="2025" name="Foods">
        <title>Unveiling the Microbial Signatures of Arabica Coffee Cherries: Insights into Ripeness Specific Diversity, Functional Traits, and Implications for Quality and Safety.</title>
        <authorList>
            <consortium name="RefSeq"/>
            <person name="Tenea G.N."/>
            <person name="Cifuentes V."/>
            <person name="Reyes P."/>
            <person name="Cevallos-Vallejos M."/>
        </authorList>
    </citation>
    <scope>NUCLEOTIDE SEQUENCE [LARGE SCALE GENOMIC DNA]</scope>
</reference>
<protein>
    <recommendedName>
        <fullName evidence="9">DNA-directed RNA polymerase I subunit rpa49-like</fullName>
    </recommendedName>
</protein>
<dbReference type="GO" id="GO:0003677">
    <property type="term" value="F:DNA binding"/>
    <property type="evidence" value="ECO:0007669"/>
    <property type="project" value="InterPro"/>
</dbReference>
<gene>
    <name evidence="8" type="primary">LOC113742692</name>
</gene>
<dbReference type="Pfam" id="PF06870">
    <property type="entry name" value="RNA_pol_I_A49"/>
    <property type="match status" value="1"/>
</dbReference>
<dbReference type="GeneID" id="113742692"/>
<feature type="region of interest" description="Disordered" evidence="6">
    <location>
        <begin position="1"/>
        <end position="63"/>
    </location>
</feature>
<accession>A0A6P6XFF6</accession>
<evidence type="ECO:0008006" key="9">
    <source>
        <dbReference type="Google" id="ProtNLM"/>
    </source>
</evidence>
<keyword evidence="4" id="KW-0804">Transcription</keyword>
<keyword evidence="5" id="KW-0539">Nucleus</keyword>
<evidence type="ECO:0000256" key="3">
    <source>
        <dbReference type="ARBA" id="ARBA00022478"/>
    </source>
</evidence>
<dbReference type="RefSeq" id="XP_027126400.2">
    <property type="nucleotide sequence ID" value="XM_027270599.2"/>
</dbReference>
<evidence type="ECO:0000313" key="7">
    <source>
        <dbReference type="Proteomes" id="UP001652660"/>
    </source>
</evidence>
<dbReference type="InterPro" id="IPR009668">
    <property type="entry name" value="RNA_pol-assoc_fac_A49-like"/>
</dbReference>
<feature type="compositionally biased region" description="Basic residues" evidence="6">
    <location>
        <begin position="1"/>
        <end position="11"/>
    </location>
</feature>
<dbReference type="AlphaFoldDB" id="A0A6P6XFF6"/>
<sequence>MAKPKEKKRRPINQEIQQVTEPTQEYSREKDEGEEEQRDAEEADPITLTTAEKLEKNEKKKHKETLDVKIETFGENPDKISPIVGYFPSGYDPLRSWKEGEEAEPEAKVKVYKNKKRSNRLQLVVSPKVAQVNFVGTNYSGEATAAQMCTYGLGVFDKTSQTLKIVPIAANKIFRLEPRVAGLDLPENETPETLKHELTAEEKADKMRELTLMYSSKKTIRQTQKLESLRQRQDPESQQDLDQKLGGIEINKEGLEVTETTTSARNIPPHDLSATTPQTAYPLHKIIFSGEWDYLMDILEISQAGAEVTSHNYPSFVCNRVYKLDDITDEVEKRQLAGIFSYITHLVKFKDKHSMDGVSSAKHHKIPGILYQKFSSLFANSDSKRIADDKKDLLISYILVLTLYVDNFRTDLSDIAKDLRMNPIALRPHYEHLGCKLAREKQLLLATLSLPLQFPTVRRKRRR</sequence>
<feature type="compositionally biased region" description="Basic and acidic residues" evidence="6">
    <location>
        <begin position="52"/>
        <end position="63"/>
    </location>
</feature>
<evidence type="ECO:0000256" key="4">
    <source>
        <dbReference type="ARBA" id="ARBA00023163"/>
    </source>
</evidence>
<organism evidence="7 8">
    <name type="scientific">Coffea arabica</name>
    <name type="common">Arabian coffee</name>
    <dbReference type="NCBI Taxonomy" id="13443"/>
    <lineage>
        <taxon>Eukaryota</taxon>
        <taxon>Viridiplantae</taxon>
        <taxon>Streptophyta</taxon>
        <taxon>Embryophyta</taxon>
        <taxon>Tracheophyta</taxon>
        <taxon>Spermatophyta</taxon>
        <taxon>Magnoliopsida</taxon>
        <taxon>eudicotyledons</taxon>
        <taxon>Gunneridae</taxon>
        <taxon>Pentapetalae</taxon>
        <taxon>asterids</taxon>
        <taxon>lamiids</taxon>
        <taxon>Gentianales</taxon>
        <taxon>Rubiaceae</taxon>
        <taxon>Ixoroideae</taxon>
        <taxon>Gardenieae complex</taxon>
        <taxon>Bertiereae - Coffeeae clade</taxon>
        <taxon>Coffeeae</taxon>
        <taxon>Coffea</taxon>
    </lineage>
</organism>
<dbReference type="Proteomes" id="UP001652660">
    <property type="component" value="Chromosome 4e"/>
</dbReference>
<dbReference type="OrthoDB" id="532500at2759"/>
<feature type="compositionally biased region" description="Polar residues" evidence="6">
    <location>
        <begin position="14"/>
        <end position="25"/>
    </location>
</feature>
<comment type="similarity">
    <text evidence="2">Belongs to the eukaryotic RPA49/POLR1E RNA polymerase subunit family.</text>
</comment>
<comment type="subcellular location">
    <subcellularLocation>
        <location evidence="1">Nucleus</location>
        <location evidence="1">Nucleolus</location>
    </subcellularLocation>
</comment>
<evidence type="ECO:0000256" key="1">
    <source>
        <dbReference type="ARBA" id="ARBA00004604"/>
    </source>
</evidence>
<dbReference type="PANTHER" id="PTHR14440">
    <property type="entry name" value="DNA-DIRECTED RNA POLYMERASE I SUBUNIT RPA49"/>
    <property type="match status" value="1"/>
</dbReference>
<feature type="compositionally biased region" description="Acidic residues" evidence="6">
    <location>
        <begin position="32"/>
        <end position="44"/>
    </location>
</feature>